<gene>
    <name evidence="1" type="ORF">SAMN05216387_1237</name>
</gene>
<dbReference type="RefSeq" id="WP_218141565.1">
    <property type="nucleotide sequence ID" value="NZ_FOBH01000023.1"/>
</dbReference>
<name>A0A1H7RZG1_9PROT</name>
<accession>A0A1H7RZG1</accession>
<reference evidence="1 2" key="1">
    <citation type="submission" date="2016-10" db="EMBL/GenBank/DDBJ databases">
        <authorList>
            <person name="de Groot N.N."/>
        </authorList>
    </citation>
    <scope>NUCLEOTIDE SEQUENCE [LARGE SCALE GENOMIC DNA]</scope>
    <source>
        <strain evidence="1 2">Nv1</strain>
    </source>
</reference>
<dbReference type="Proteomes" id="UP000198620">
    <property type="component" value="Unassembled WGS sequence"/>
</dbReference>
<protein>
    <submittedName>
        <fullName evidence="1">Uncharacterized protein</fullName>
    </submittedName>
</protein>
<evidence type="ECO:0000313" key="2">
    <source>
        <dbReference type="Proteomes" id="UP000198620"/>
    </source>
</evidence>
<keyword evidence="2" id="KW-1185">Reference proteome</keyword>
<dbReference type="EMBL" id="FOBH01000023">
    <property type="protein sequence ID" value="SEL65680.1"/>
    <property type="molecule type" value="Genomic_DNA"/>
</dbReference>
<evidence type="ECO:0000313" key="1">
    <source>
        <dbReference type="EMBL" id="SEL65680.1"/>
    </source>
</evidence>
<proteinExistence type="predicted"/>
<dbReference type="STRING" id="1233.SAMN05216387_1237"/>
<sequence length="88" mass="10268">VYSCFGIFIIFLSNVTSILHHPWKTIFRGKLTRASDNYLSQLNQTPYINGYFIARQDRHSELFPHLHNQKIISIVFLKLDQSSINTVT</sequence>
<feature type="non-terminal residue" evidence="1">
    <location>
        <position position="1"/>
    </location>
</feature>
<dbReference type="AlphaFoldDB" id="A0A1H7RZG1"/>
<organism evidence="1 2">
    <name type="scientific">Nitrosovibrio tenuis</name>
    <dbReference type="NCBI Taxonomy" id="1233"/>
    <lineage>
        <taxon>Bacteria</taxon>
        <taxon>Pseudomonadati</taxon>
        <taxon>Pseudomonadota</taxon>
        <taxon>Betaproteobacteria</taxon>
        <taxon>Nitrosomonadales</taxon>
        <taxon>Nitrosomonadaceae</taxon>
        <taxon>Nitrosovibrio</taxon>
    </lineage>
</organism>